<feature type="signal peptide" evidence="4">
    <location>
        <begin position="1"/>
        <end position="23"/>
    </location>
</feature>
<accession>A0A099NZB6</accession>
<dbReference type="InterPro" id="IPR021109">
    <property type="entry name" value="Peptidase_aspartic_dom_sf"/>
</dbReference>
<dbReference type="VEuPathDB" id="FungiDB:C5L36_0E02570"/>
<dbReference type="GO" id="GO:0004190">
    <property type="term" value="F:aspartic-type endopeptidase activity"/>
    <property type="evidence" value="ECO:0007669"/>
    <property type="project" value="InterPro"/>
</dbReference>
<comment type="similarity">
    <text evidence="1">Belongs to the peptidase A1 family.</text>
</comment>
<gene>
    <name evidence="6" type="ORF">JL09_g3649</name>
</gene>
<sequence length="652" mass="70323">MVNASNLVTTIIGLTGLSGLAKADYIKLDAKKLRGSWAQQADVEKTPLYAYYKGNLNSSEVVNGTVAGLYNENIYYAVDLAIGSNAQNVTVLVDTLSSDLWINSVDNEVCAYGVDEELGSNFTIAYEFVNTITSSSSTGASATASISGGSSGPVLSTITSSRYDSSSDAYFIDVEVVTETTDIATVTSTHVSTTSHDIQFYPSASSTNYLSLYPSPTFAIQNLTVLNYEPQNCSAWGLFNESDSDSFTTEGEKFEALSFEFENVTGIWVKDTVVYGDAILPNVSFGLVDDSLSDSFGVFGLGLPSSQSTWLTNGTHYDSFIDNLKYNGYINKSVYSLYENYLTNGSSLLFGGVDLEQFIGNLTILPLIEVPVAFNDSRNASAIAITLSSIYFDDDYDNANDTHLIASGLGAAILDTTSATATLPYYVFDEIVHYAGFNYSESLEAFVANSSQLENKTLILDFQGVEVDIPILDLTFPLVDISGKHDNAGEFVVFGVSASPNTYVLGDVILQYLYVAVDLDDLEIAIAPKNFEPLSEDIVAVTSHFPNATSARHYNYTYGYHGVTDLKLNDVHNPNSVTKTSFSLSYIPSATPFSITVGDASSTTKQSSNTKKAKSKAITTKTSTKRETTKTKGEKASSTKTSTNEKSSTTKN</sequence>
<feature type="compositionally biased region" description="Low complexity" evidence="3">
    <location>
        <begin position="638"/>
        <end position="652"/>
    </location>
</feature>
<evidence type="ECO:0000256" key="3">
    <source>
        <dbReference type="SAM" id="MobiDB-lite"/>
    </source>
</evidence>
<feature type="domain" description="Peptidase A1" evidence="5">
    <location>
        <begin position="76"/>
        <end position="527"/>
    </location>
</feature>
<evidence type="ECO:0000256" key="1">
    <source>
        <dbReference type="ARBA" id="ARBA00007447"/>
    </source>
</evidence>
<dbReference type="SUPFAM" id="SSF50630">
    <property type="entry name" value="Acid proteases"/>
    <property type="match status" value="1"/>
</dbReference>
<feature type="compositionally biased region" description="Basic and acidic residues" evidence="3">
    <location>
        <begin position="624"/>
        <end position="637"/>
    </location>
</feature>
<evidence type="ECO:0000256" key="2">
    <source>
        <dbReference type="ARBA" id="ARBA00023157"/>
    </source>
</evidence>
<dbReference type="GO" id="GO:0006508">
    <property type="term" value="P:proteolysis"/>
    <property type="evidence" value="ECO:0007669"/>
    <property type="project" value="InterPro"/>
</dbReference>
<dbReference type="InterPro" id="IPR001461">
    <property type="entry name" value="Aspartic_peptidase_A1"/>
</dbReference>
<dbReference type="PROSITE" id="PS51767">
    <property type="entry name" value="PEPTIDASE_A1"/>
    <property type="match status" value="1"/>
</dbReference>
<dbReference type="Pfam" id="PF00026">
    <property type="entry name" value="Asp"/>
    <property type="match status" value="2"/>
</dbReference>
<dbReference type="HOGENOM" id="CLU_420369_0_0_1"/>
<feature type="chain" id="PRO_5001959380" description="Peptidase A1 domain-containing protein" evidence="4">
    <location>
        <begin position="24"/>
        <end position="652"/>
    </location>
</feature>
<dbReference type="PRINTS" id="PR00792">
    <property type="entry name" value="PEPSIN"/>
</dbReference>
<comment type="caution">
    <text evidence="6">The sequence shown here is derived from an EMBL/GenBank/DDBJ whole genome shotgun (WGS) entry which is preliminary data.</text>
</comment>
<evidence type="ECO:0000313" key="6">
    <source>
        <dbReference type="EMBL" id="KGK37206.1"/>
    </source>
</evidence>
<evidence type="ECO:0000259" key="5">
    <source>
        <dbReference type="PROSITE" id="PS51767"/>
    </source>
</evidence>
<keyword evidence="4" id="KW-0732">Signal</keyword>
<name>A0A099NZB6_PICKU</name>
<feature type="compositionally biased region" description="Low complexity" evidence="3">
    <location>
        <begin position="600"/>
        <end position="622"/>
    </location>
</feature>
<feature type="region of interest" description="Disordered" evidence="3">
    <location>
        <begin position="598"/>
        <end position="652"/>
    </location>
</feature>
<dbReference type="InterPro" id="IPR033121">
    <property type="entry name" value="PEPTIDASE_A1"/>
</dbReference>
<evidence type="ECO:0000256" key="4">
    <source>
        <dbReference type="SAM" id="SignalP"/>
    </source>
</evidence>
<reference evidence="7" key="1">
    <citation type="journal article" date="2014" name="Microb. Cell Fact.">
        <title>Exploiting Issatchenkia orientalis SD108 for succinic acid production.</title>
        <authorList>
            <person name="Xiao H."/>
            <person name="Shao Z."/>
            <person name="Jiang Y."/>
            <person name="Dole S."/>
            <person name="Zhao H."/>
        </authorList>
    </citation>
    <scope>NUCLEOTIDE SEQUENCE [LARGE SCALE GENOMIC DNA]</scope>
    <source>
        <strain evidence="7">SD108</strain>
    </source>
</reference>
<protein>
    <recommendedName>
        <fullName evidence="5">Peptidase A1 domain-containing protein</fullName>
    </recommendedName>
</protein>
<dbReference type="AlphaFoldDB" id="A0A099NZB6"/>
<proteinExistence type="inferred from homology"/>
<dbReference type="Proteomes" id="UP000029867">
    <property type="component" value="Unassembled WGS sequence"/>
</dbReference>
<dbReference type="eggNOG" id="KOG1339">
    <property type="taxonomic scope" value="Eukaryota"/>
</dbReference>
<dbReference type="Gene3D" id="2.40.70.10">
    <property type="entry name" value="Acid Proteases"/>
    <property type="match status" value="3"/>
</dbReference>
<dbReference type="PANTHER" id="PTHR47966">
    <property type="entry name" value="BETA-SITE APP-CLEAVING ENZYME, ISOFORM A-RELATED"/>
    <property type="match status" value="1"/>
</dbReference>
<dbReference type="PANTHER" id="PTHR47966:SF65">
    <property type="entry name" value="ASPARTIC-TYPE ENDOPEPTIDASE"/>
    <property type="match status" value="1"/>
</dbReference>
<organism evidence="6 7">
    <name type="scientific">Pichia kudriavzevii</name>
    <name type="common">Yeast</name>
    <name type="synonym">Issatchenkia orientalis</name>
    <dbReference type="NCBI Taxonomy" id="4909"/>
    <lineage>
        <taxon>Eukaryota</taxon>
        <taxon>Fungi</taxon>
        <taxon>Dikarya</taxon>
        <taxon>Ascomycota</taxon>
        <taxon>Saccharomycotina</taxon>
        <taxon>Pichiomycetes</taxon>
        <taxon>Pichiales</taxon>
        <taxon>Pichiaceae</taxon>
        <taxon>Pichia</taxon>
    </lineage>
</organism>
<evidence type="ECO:0000313" key="7">
    <source>
        <dbReference type="Proteomes" id="UP000029867"/>
    </source>
</evidence>
<keyword evidence="2" id="KW-1015">Disulfide bond</keyword>
<dbReference type="EMBL" id="JQFK01000042">
    <property type="protein sequence ID" value="KGK37206.1"/>
    <property type="molecule type" value="Genomic_DNA"/>
</dbReference>